<dbReference type="Proteomes" id="UP001476798">
    <property type="component" value="Unassembled WGS sequence"/>
</dbReference>
<evidence type="ECO:0000259" key="10">
    <source>
        <dbReference type="Pfam" id="PF00155"/>
    </source>
</evidence>
<name>A0ABV0NF03_9TELE</name>
<dbReference type="Gene3D" id="3.40.640.10">
    <property type="entry name" value="Type I PLP-dependent aspartate aminotransferase-like (Major domain)"/>
    <property type="match status" value="1"/>
</dbReference>
<evidence type="ECO:0000256" key="4">
    <source>
        <dbReference type="ARBA" id="ARBA00022679"/>
    </source>
</evidence>
<evidence type="ECO:0000256" key="6">
    <source>
        <dbReference type="ARBA" id="ARBA00025708"/>
    </source>
</evidence>
<dbReference type="EC" id="2.6.1.2" evidence="8"/>
<evidence type="ECO:0000256" key="7">
    <source>
        <dbReference type="ARBA" id="ARBA00025785"/>
    </source>
</evidence>
<reference evidence="11 12" key="1">
    <citation type="submission" date="2021-06" db="EMBL/GenBank/DDBJ databases">
        <authorList>
            <person name="Palmer J.M."/>
        </authorList>
    </citation>
    <scope>NUCLEOTIDE SEQUENCE [LARGE SCALE GENOMIC DNA]</scope>
    <source>
        <strain evidence="11 12">GA_2019</strain>
        <tissue evidence="11">Muscle</tissue>
    </source>
</reference>
<comment type="catalytic activity">
    <reaction evidence="9">
        <text>L-alanine + 2-oxoglutarate = pyruvate + L-glutamate</text>
        <dbReference type="Rhea" id="RHEA:19453"/>
        <dbReference type="ChEBI" id="CHEBI:15361"/>
        <dbReference type="ChEBI" id="CHEBI:16810"/>
        <dbReference type="ChEBI" id="CHEBI:29985"/>
        <dbReference type="ChEBI" id="CHEBI:57972"/>
        <dbReference type="EC" id="2.6.1.2"/>
    </reaction>
</comment>
<dbReference type="Pfam" id="PF00155">
    <property type="entry name" value="Aminotran_1_2"/>
    <property type="match status" value="1"/>
</dbReference>
<protein>
    <recommendedName>
        <fullName evidence="8">alanine transaminase</fullName>
        <ecNumber evidence="8">2.6.1.2</ecNumber>
    </recommendedName>
</protein>
<sequence>MPMLWARDQSHFSDRLDSFIRCQEESSAYSRCLWGSQYRGLQCQPGNRVHSPGWVMISIPQYPLYSAALADLGAVQISYYLDEDNCWSLNSAELGRALNEAKQHCKPRVLCIINPGNPTGQVQSRQCIEDVIRFAKEEHLFLMADEVNEGFMHLKAPNERSFKR</sequence>
<evidence type="ECO:0000256" key="2">
    <source>
        <dbReference type="ARBA" id="ARBA00011738"/>
    </source>
</evidence>
<comment type="similarity">
    <text evidence="7">Belongs to the class-I pyridoxal-phosphate-dependent aminotransferase family. Alanine aminotransferase subfamily.</text>
</comment>
<dbReference type="PANTHER" id="PTHR11751:SF480">
    <property type="entry name" value="ALANINE TRANSAMINASE"/>
    <property type="match status" value="1"/>
</dbReference>
<keyword evidence="4" id="KW-0808">Transferase</keyword>
<dbReference type="InterPro" id="IPR015424">
    <property type="entry name" value="PyrdxlP-dep_Trfase"/>
</dbReference>
<dbReference type="PANTHER" id="PTHR11751">
    <property type="entry name" value="ALANINE AMINOTRANSFERASE"/>
    <property type="match status" value="1"/>
</dbReference>
<dbReference type="InterPro" id="IPR045088">
    <property type="entry name" value="ALAT1/2-like"/>
</dbReference>
<keyword evidence="12" id="KW-1185">Reference proteome</keyword>
<dbReference type="InterPro" id="IPR015421">
    <property type="entry name" value="PyrdxlP-dep_Trfase_major"/>
</dbReference>
<evidence type="ECO:0000256" key="3">
    <source>
        <dbReference type="ARBA" id="ARBA00022576"/>
    </source>
</evidence>
<evidence type="ECO:0000256" key="5">
    <source>
        <dbReference type="ARBA" id="ARBA00022898"/>
    </source>
</evidence>
<evidence type="ECO:0000256" key="9">
    <source>
        <dbReference type="ARBA" id="ARBA00047412"/>
    </source>
</evidence>
<dbReference type="SUPFAM" id="SSF53383">
    <property type="entry name" value="PLP-dependent transferases"/>
    <property type="match status" value="1"/>
</dbReference>
<evidence type="ECO:0000313" key="12">
    <source>
        <dbReference type="Proteomes" id="UP001476798"/>
    </source>
</evidence>
<evidence type="ECO:0000313" key="11">
    <source>
        <dbReference type="EMBL" id="MEQ2168792.1"/>
    </source>
</evidence>
<proteinExistence type="inferred from homology"/>
<keyword evidence="3" id="KW-0032">Aminotransferase</keyword>
<organism evidence="11 12">
    <name type="scientific">Goodea atripinnis</name>
    <dbReference type="NCBI Taxonomy" id="208336"/>
    <lineage>
        <taxon>Eukaryota</taxon>
        <taxon>Metazoa</taxon>
        <taxon>Chordata</taxon>
        <taxon>Craniata</taxon>
        <taxon>Vertebrata</taxon>
        <taxon>Euteleostomi</taxon>
        <taxon>Actinopterygii</taxon>
        <taxon>Neopterygii</taxon>
        <taxon>Teleostei</taxon>
        <taxon>Neoteleostei</taxon>
        <taxon>Acanthomorphata</taxon>
        <taxon>Ovalentaria</taxon>
        <taxon>Atherinomorphae</taxon>
        <taxon>Cyprinodontiformes</taxon>
        <taxon>Goodeidae</taxon>
        <taxon>Goodea</taxon>
    </lineage>
</organism>
<keyword evidence="5" id="KW-0663">Pyridoxal phosphate</keyword>
<dbReference type="EMBL" id="JAHRIO010031546">
    <property type="protein sequence ID" value="MEQ2168792.1"/>
    <property type="molecule type" value="Genomic_DNA"/>
</dbReference>
<comment type="caution">
    <text evidence="11">The sequence shown here is derived from an EMBL/GenBank/DDBJ whole genome shotgun (WGS) entry which is preliminary data.</text>
</comment>
<comment type="cofactor">
    <cofactor evidence="1">
        <name>pyridoxal 5'-phosphate</name>
        <dbReference type="ChEBI" id="CHEBI:597326"/>
    </cofactor>
</comment>
<evidence type="ECO:0000256" key="1">
    <source>
        <dbReference type="ARBA" id="ARBA00001933"/>
    </source>
</evidence>
<accession>A0ABV0NF03</accession>
<comment type="subunit">
    <text evidence="2">Homodimer.</text>
</comment>
<feature type="domain" description="Aminotransferase class I/classII large" evidence="10">
    <location>
        <begin position="55"/>
        <end position="153"/>
    </location>
</feature>
<gene>
    <name evidence="11" type="ORF">GOODEAATRI_018394</name>
</gene>
<evidence type="ECO:0000256" key="8">
    <source>
        <dbReference type="ARBA" id="ARBA00026106"/>
    </source>
</evidence>
<dbReference type="InterPro" id="IPR004839">
    <property type="entry name" value="Aminotransferase_I/II_large"/>
</dbReference>
<comment type="pathway">
    <text evidence="6">Amino-acid degradation; L-alanine degradation via transaminase pathway; pyruvate from L-alanine: step 1/1.</text>
</comment>